<dbReference type="RefSeq" id="WP_189648149.1">
    <property type="nucleotide sequence ID" value="NZ_BMRC01000006.1"/>
</dbReference>
<evidence type="ECO:0000313" key="1">
    <source>
        <dbReference type="EMBL" id="MFB9209602.1"/>
    </source>
</evidence>
<keyword evidence="2" id="KW-1185">Reference proteome</keyword>
<comment type="caution">
    <text evidence="1">The sequence shown here is derived from an EMBL/GenBank/DDBJ whole genome shotgun (WGS) entry which is preliminary data.</text>
</comment>
<sequence length="123" mass="13888">MTAAWLQARRAEWARAANLKPCPSCKATVLAGLDADHTAMPVRCDPTPLTEMGEAVALLQDRTTYDLLPTKTGRELHERTPHFISKPRRYQVFATHKCNNPLIAFIQHTEQKATVHNDDRPPF</sequence>
<protein>
    <submittedName>
        <fullName evidence="1">Uncharacterized protein</fullName>
    </submittedName>
</protein>
<organism evidence="1 2">
    <name type="scientific">Nonomuraea spiralis</name>
    <dbReference type="NCBI Taxonomy" id="46182"/>
    <lineage>
        <taxon>Bacteria</taxon>
        <taxon>Bacillati</taxon>
        <taxon>Actinomycetota</taxon>
        <taxon>Actinomycetes</taxon>
        <taxon>Streptosporangiales</taxon>
        <taxon>Streptosporangiaceae</taxon>
        <taxon>Nonomuraea</taxon>
    </lineage>
</organism>
<gene>
    <name evidence="1" type="ORF">ACFFV7_51060</name>
</gene>
<reference evidence="1 2" key="1">
    <citation type="submission" date="2024-09" db="EMBL/GenBank/DDBJ databases">
        <authorList>
            <person name="Sun Q."/>
            <person name="Mori K."/>
        </authorList>
    </citation>
    <scope>NUCLEOTIDE SEQUENCE [LARGE SCALE GENOMIC DNA]</scope>
    <source>
        <strain evidence="1 2">CCM 3426</strain>
    </source>
</reference>
<proteinExistence type="predicted"/>
<accession>A0ABV5IZD0</accession>
<dbReference type="Proteomes" id="UP001589647">
    <property type="component" value="Unassembled WGS sequence"/>
</dbReference>
<dbReference type="EMBL" id="JBHMEI010000104">
    <property type="protein sequence ID" value="MFB9209602.1"/>
    <property type="molecule type" value="Genomic_DNA"/>
</dbReference>
<name>A0ABV5IZD0_9ACTN</name>
<evidence type="ECO:0000313" key="2">
    <source>
        <dbReference type="Proteomes" id="UP001589647"/>
    </source>
</evidence>